<dbReference type="EMBL" id="CAUEEQ010017615">
    <property type="protein sequence ID" value="CAJ0940589.1"/>
    <property type="molecule type" value="Genomic_DNA"/>
</dbReference>
<dbReference type="Gene3D" id="3.40.367.20">
    <property type="match status" value="2"/>
</dbReference>
<dbReference type="InterPro" id="IPR019807">
    <property type="entry name" value="Hexokinase_BS"/>
</dbReference>
<evidence type="ECO:0000256" key="1">
    <source>
        <dbReference type="ARBA" id="ARBA00004888"/>
    </source>
</evidence>
<dbReference type="PANTHER" id="PTHR19443:SF86">
    <property type="entry name" value="HEXOKINASE"/>
    <property type="match status" value="1"/>
</dbReference>
<name>A0ABN9LFN6_9NEOB</name>
<gene>
    <name evidence="14" type="ORF">RIMI_LOCUS8750588</name>
</gene>
<keyword evidence="6 11" id="KW-0418">Kinase</keyword>
<evidence type="ECO:0000256" key="10">
    <source>
        <dbReference type="ARBA" id="ARBA00048160"/>
    </source>
</evidence>
<dbReference type="Gene3D" id="3.30.420.40">
    <property type="match status" value="1"/>
</dbReference>
<reference evidence="14" key="1">
    <citation type="submission" date="2023-07" db="EMBL/GenBank/DDBJ databases">
        <authorList>
            <person name="Stuckert A."/>
        </authorList>
    </citation>
    <scope>NUCLEOTIDE SEQUENCE</scope>
</reference>
<evidence type="ECO:0000256" key="6">
    <source>
        <dbReference type="ARBA" id="ARBA00022777"/>
    </source>
</evidence>
<keyword evidence="15" id="KW-1185">Reference proteome</keyword>
<dbReference type="InterPro" id="IPR001312">
    <property type="entry name" value="Hexokinase"/>
</dbReference>
<evidence type="ECO:0000313" key="14">
    <source>
        <dbReference type="EMBL" id="CAJ0940589.1"/>
    </source>
</evidence>
<evidence type="ECO:0000259" key="12">
    <source>
        <dbReference type="Pfam" id="PF00349"/>
    </source>
</evidence>
<keyword evidence="4 11" id="KW-0808">Transferase</keyword>
<keyword evidence="8 11" id="KW-0324">Glycolysis</keyword>
<evidence type="ECO:0000256" key="5">
    <source>
        <dbReference type="ARBA" id="ARBA00022741"/>
    </source>
</evidence>
<dbReference type="InterPro" id="IPR022673">
    <property type="entry name" value="Hexokinase_C"/>
</dbReference>
<evidence type="ECO:0000256" key="8">
    <source>
        <dbReference type="ARBA" id="ARBA00023152"/>
    </source>
</evidence>
<proteinExistence type="inferred from homology"/>
<comment type="pathway">
    <text evidence="2">Carbohydrate metabolism; hexose metabolism.</text>
</comment>
<dbReference type="Pfam" id="PF03727">
    <property type="entry name" value="Hexokinase_2"/>
    <property type="match status" value="2"/>
</dbReference>
<dbReference type="InterPro" id="IPR043129">
    <property type="entry name" value="ATPase_NBD"/>
</dbReference>
<evidence type="ECO:0000259" key="13">
    <source>
        <dbReference type="Pfam" id="PF03727"/>
    </source>
</evidence>
<keyword evidence="7 11" id="KW-0067">ATP-binding</keyword>
<accession>A0ABN9LFN6</accession>
<keyword evidence="5 11" id="KW-0547">Nucleotide-binding</keyword>
<dbReference type="PROSITE" id="PS00378">
    <property type="entry name" value="HEXOKINASE_1"/>
    <property type="match status" value="1"/>
</dbReference>
<sequence>MTYYYPVGRHTGPPHLVGIMLSMCSSCAVQETALHDCSGLGKAKALLVSLGLNPTEQDCALVKNVCSAVSMRSAMLCAAGLAAVASRIKNNHHDPLGRITVGVDGSVYKTNPKFGEHLNEALKELAPGCQIKFLVSEDGSGKGTAIVTAVAQRLADQRQLIDKILEPFIMTQAKLKEIQKRMRNEMEIGLQKCMQPEAIVKMLPTFVRATPNGTERGEFLALDLGGTNFRVLYTHVGIKNEGGVQMKSKTFELPTEKIQGTGEELFDHIVNCITEFQKENNLQGKRLPLGFTFSFPCKQNSLDQGILITWTKGFSASGCVGEDVVGLLREAAFRKQNSDFYVIALVNDTVGTMMSCGYDDPACEVGLIVGTGTNACYMEEMKNVELLDGDDGLMCINMEWGAFGDNGCLDDIFTSFDQDVDNHSINPGKQRYEKMISGMYLGEIVRQVLIKLTKEKVLFGGRISEKLNTRGLFPTKFLSSIESDTLGLLQVRSILDQLGLKSTCDDTVLVKEVCTTVSRRAAQLCASGIAAVVEKIRENRGLEHLGITVGVDGTLYKLHPHFAGVVKKTVKMLAPECEVRFHLSEDGSGKGAALITAVACRIAGAEPLPA</sequence>
<comment type="catalytic activity">
    <reaction evidence="9">
        <text>a D-hexose + ATP = a D-hexose 6-phosphate + ADP + H(+)</text>
        <dbReference type="Rhea" id="RHEA:22740"/>
        <dbReference type="ChEBI" id="CHEBI:4194"/>
        <dbReference type="ChEBI" id="CHEBI:15378"/>
        <dbReference type="ChEBI" id="CHEBI:30616"/>
        <dbReference type="ChEBI" id="CHEBI:229467"/>
        <dbReference type="ChEBI" id="CHEBI:456216"/>
        <dbReference type="EC" id="2.7.1.1"/>
    </reaction>
    <physiologicalReaction direction="left-to-right" evidence="9">
        <dbReference type="Rhea" id="RHEA:22741"/>
    </physiologicalReaction>
</comment>
<comment type="similarity">
    <text evidence="3 11">Belongs to the hexokinase family.</text>
</comment>
<dbReference type="Pfam" id="PF00349">
    <property type="entry name" value="Hexokinase_1"/>
    <property type="match status" value="1"/>
</dbReference>
<feature type="domain" description="Hexokinase C-terminal" evidence="13">
    <location>
        <begin position="365"/>
        <end position="598"/>
    </location>
</feature>
<dbReference type="EC" id="2.7.1.-" evidence="11"/>
<feature type="domain" description="Hexokinase N-terminal" evidence="12">
    <location>
        <begin position="161"/>
        <end position="358"/>
    </location>
</feature>
<dbReference type="PANTHER" id="PTHR19443">
    <property type="entry name" value="HEXOKINASE"/>
    <property type="match status" value="1"/>
</dbReference>
<evidence type="ECO:0000256" key="7">
    <source>
        <dbReference type="ARBA" id="ARBA00022840"/>
    </source>
</evidence>
<evidence type="ECO:0000313" key="15">
    <source>
        <dbReference type="Proteomes" id="UP001176940"/>
    </source>
</evidence>
<organism evidence="14 15">
    <name type="scientific">Ranitomeya imitator</name>
    <name type="common">mimic poison frog</name>
    <dbReference type="NCBI Taxonomy" id="111125"/>
    <lineage>
        <taxon>Eukaryota</taxon>
        <taxon>Metazoa</taxon>
        <taxon>Chordata</taxon>
        <taxon>Craniata</taxon>
        <taxon>Vertebrata</taxon>
        <taxon>Euteleostomi</taxon>
        <taxon>Amphibia</taxon>
        <taxon>Batrachia</taxon>
        <taxon>Anura</taxon>
        <taxon>Neobatrachia</taxon>
        <taxon>Hyloidea</taxon>
        <taxon>Dendrobatidae</taxon>
        <taxon>Dendrobatinae</taxon>
        <taxon>Ranitomeya</taxon>
    </lineage>
</organism>
<dbReference type="InterPro" id="IPR022672">
    <property type="entry name" value="Hexokinase_N"/>
</dbReference>
<comment type="catalytic activity">
    <reaction evidence="10">
        <text>D-glucose + ATP = D-glucose 6-phosphate + ADP + H(+)</text>
        <dbReference type="Rhea" id="RHEA:17825"/>
        <dbReference type="ChEBI" id="CHEBI:4167"/>
        <dbReference type="ChEBI" id="CHEBI:15378"/>
        <dbReference type="ChEBI" id="CHEBI:30616"/>
        <dbReference type="ChEBI" id="CHEBI:61548"/>
        <dbReference type="ChEBI" id="CHEBI:456216"/>
        <dbReference type="EC" id="2.7.1.1"/>
    </reaction>
    <physiologicalReaction direction="left-to-right" evidence="10">
        <dbReference type="Rhea" id="RHEA:17826"/>
    </physiologicalReaction>
</comment>
<dbReference type="Proteomes" id="UP001176940">
    <property type="component" value="Unassembled WGS sequence"/>
</dbReference>
<comment type="pathway">
    <text evidence="1">Carbohydrate degradation; glycolysis; D-glyceraldehyde 3-phosphate and glycerone phosphate from D-glucose: step 1/4.</text>
</comment>
<evidence type="ECO:0000256" key="3">
    <source>
        <dbReference type="ARBA" id="ARBA00009225"/>
    </source>
</evidence>
<evidence type="ECO:0000256" key="2">
    <source>
        <dbReference type="ARBA" id="ARBA00005028"/>
    </source>
</evidence>
<evidence type="ECO:0000256" key="4">
    <source>
        <dbReference type="ARBA" id="ARBA00022679"/>
    </source>
</evidence>
<dbReference type="SUPFAM" id="SSF53067">
    <property type="entry name" value="Actin-like ATPase domain"/>
    <property type="match status" value="3"/>
</dbReference>
<feature type="domain" description="Hexokinase C-terminal" evidence="13">
    <location>
        <begin position="40"/>
        <end position="150"/>
    </location>
</feature>
<dbReference type="PRINTS" id="PR00475">
    <property type="entry name" value="HEXOKINASE"/>
</dbReference>
<evidence type="ECO:0000256" key="11">
    <source>
        <dbReference type="RuleBase" id="RU362007"/>
    </source>
</evidence>
<comment type="caution">
    <text evidence="14">The sequence shown here is derived from an EMBL/GenBank/DDBJ whole genome shotgun (WGS) entry which is preliminary data.</text>
</comment>
<protein>
    <recommendedName>
        <fullName evidence="11">Phosphotransferase</fullName>
        <ecNumber evidence="11">2.7.1.-</ecNumber>
    </recommendedName>
</protein>
<evidence type="ECO:0000256" key="9">
    <source>
        <dbReference type="ARBA" id="ARBA00044613"/>
    </source>
</evidence>
<dbReference type="PROSITE" id="PS51748">
    <property type="entry name" value="HEXOKINASE_2"/>
    <property type="match status" value="2"/>
</dbReference>